<feature type="transmembrane region" description="Helical" evidence="6">
    <location>
        <begin position="352"/>
        <end position="376"/>
    </location>
</feature>
<evidence type="ECO:0000256" key="2">
    <source>
        <dbReference type="ARBA" id="ARBA00022692"/>
    </source>
</evidence>
<evidence type="ECO:0000256" key="1">
    <source>
        <dbReference type="ARBA" id="ARBA00004141"/>
    </source>
</evidence>
<evidence type="ECO:0000313" key="10">
    <source>
        <dbReference type="Proteomes" id="UP001055712"/>
    </source>
</evidence>
<reference evidence="9" key="2">
    <citation type="submission" date="2020-11" db="EMBL/GenBank/DDBJ databases">
        <authorList>
            <person name="Cecchin M."/>
            <person name="Marcolungo L."/>
            <person name="Rossato M."/>
            <person name="Girolomoni L."/>
            <person name="Cosentino E."/>
            <person name="Cuine S."/>
            <person name="Li-Beisson Y."/>
            <person name="Delledonne M."/>
            <person name="Ballottari M."/>
        </authorList>
    </citation>
    <scope>NUCLEOTIDE SEQUENCE</scope>
    <source>
        <strain evidence="9">211/11P</strain>
        <tissue evidence="9">Whole cell</tissue>
    </source>
</reference>
<dbReference type="Pfam" id="PF01740">
    <property type="entry name" value="STAS"/>
    <property type="match status" value="1"/>
</dbReference>
<dbReference type="InterPro" id="IPR011547">
    <property type="entry name" value="SLC26A/SulP_dom"/>
</dbReference>
<evidence type="ECO:0000256" key="4">
    <source>
        <dbReference type="ARBA" id="ARBA00023136"/>
    </source>
</evidence>
<dbReference type="CDD" id="cd00038">
    <property type="entry name" value="CAP_ED"/>
    <property type="match status" value="1"/>
</dbReference>
<accession>A0A9D4YZ63</accession>
<evidence type="ECO:0000259" key="7">
    <source>
        <dbReference type="PROSITE" id="PS50042"/>
    </source>
</evidence>
<evidence type="ECO:0000256" key="5">
    <source>
        <dbReference type="SAM" id="MobiDB-lite"/>
    </source>
</evidence>
<reference evidence="9" key="1">
    <citation type="journal article" date="2019" name="Plant J.">
        <title>Chlorella vulgaris genome assembly and annotation reveals the molecular basis for metabolic acclimation to high light conditions.</title>
        <authorList>
            <person name="Cecchin M."/>
            <person name="Marcolungo L."/>
            <person name="Rossato M."/>
            <person name="Girolomoni L."/>
            <person name="Cosentino E."/>
            <person name="Cuine S."/>
            <person name="Li-Beisson Y."/>
            <person name="Delledonne M."/>
            <person name="Ballottari M."/>
        </authorList>
    </citation>
    <scope>NUCLEOTIDE SEQUENCE</scope>
    <source>
        <strain evidence="9">211/11P</strain>
    </source>
</reference>
<dbReference type="Proteomes" id="UP001055712">
    <property type="component" value="Unassembled WGS sequence"/>
</dbReference>
<feature type="transmembrane region" description="Helical" evidence="6">
    <location>
        <begin position="224"/>
        <end position="245"/>
    </location>
</feature>
<feature type="region of interest" description="Disordered" evidence="5">
    <location>
        <begin position="98"/>
        <end position="122"/>
    </location>
</feature>
<dbReference type="AlphaFoldDB" id="A0A9D4YZ63"/>
<dbReference type="SUPFAM" id="SSF52091">
    <property type="entry name" value="SpoIIaa-like"/>
    <property type="match status" value="1"/>
</dbReference>
<name>A0A9D4YZ63_CHLVU</name>
<feature type="transmembrane region" description="Helical" evidence="6">
    <location>
        <begin position="494"/>
        <end position="516"/>
    </location>
</feature>
<comment type="subcellular location">
    <subcellularLocation>
        <location evidence="1">Membrane</location>
        <topology evidence="1">Multi-pass membrane protein</topology>
    </subcellularLocation>
</comment>
<feature type="transmembrane region" description="Helical" evidence="6">
    <location>
        <begin position="193"/>
        <end position="218"/>
    </location>
</feature>
<evidence type="ECO:0008006" key="11">
    <source>
        <dbReference type="Google" id="ProtNLM"/>
    </source>
</evidence>
<feature type="domain" description="STAS" evidence="8">
    <location>
        <begin position="620"/>
        <end position="775"/>
    </location>
</feature>
<keyword evidence="10" id="KW-1185">Reference proteome</keyword>
<dbReference type="Pfam" id="PF00916">
    <property type="entry name" value="Sulfate_transp"/>
    <property type="match status" value="1"/>
</dbReference>
<dbReference type="InterPro" id="IPR036513">
    <property type="entry name" value="STAS_dom_sf"/>
</dbReference>
<dbReference type="InterPro" id="IPR014710">
    <property type="entry name" value="RmlC-like_jellyroll"/>
</dbReference>
<keyword evidence="4 6" id="KW-0472">Membrane</keyword>
<comment type="caution">
    <text evidence="9">The sequence shown here is derived from an EMBL/GenBank/DDBJ whole genome shotgun (WGS) entry which is preliminary data.</text>
</comment>
<feature type="transmembrane region" description="Helical" evidence="6">
    <location>
        <begin position="458"/>
        <end position="482"/>
    </location>
</feature>
<feature type="transmembrane region" description="Helical" evidence="6">
    <location>
        <begin position="426"/>
        <end position="446"/>
    </location>
</feature>
<keyword evidence="2 6" id="KW-0812">Transmembrane</keyword>
<dbReference type="Gene3D" id="2.60.120.10">
    <property type="entry name" value="Jelly Rolls"/>
    <property type="match status" value="1"/>
</dbReference>
<feature type="transmembrane region" description="Helical" evidence="6">
    <location>
        <begin position="292"/>
        <end position="315"/>
    </location>
</feature>
<dbReference type="CDD" id="cd07042">
    <property type="entry name" value="STAS_SulP_like_sulfate_transporter"/>
    <property type="match status" value="1"/>
</dbReference>
<keyword evidence="3 6" id="KW-1133">Transmembrane helix</keyword>
<evidence type="ECO:0000256" key="3">
    <source>
        <dbReference type="ARBA" id="ARBA00022989"/>
    </source>
</evidence>
<sequence length="1001" mass="106177">MQDQIEVAEEAPPLRWGGESPRHSAGHRPGSFTAAAGLLSGLFASRAADPSPPADLESPLLPGGEDEEQELIEHSLEEKQWPALRGSSISARRITHRASIDQPSTPTAAGGNTPLGPAPLPFGDEARHHAAYDLLPSRETAAVVKPAAAPQAGRYTRAAVAGLVNSVIALPLQLAFAAIIFRDPFFEPMLGSLAKLVFLSSALHQLAFVALSSLPFAVGQVQDVGLIFLSAIATSVVSECGEAGWPAKDTLATVLTATTLATGIVGILVVCTGALKVAGIVQYLPLPIVGGYLAFVGFFCLAAGVSIASGVQLPTLASWQGLLTADALLKLAPALAFVLLIILVTHTVRSPFALPALLLACPLLFYAFLFAFGLTLEDAREAGWVSKPQPGDGEWQFWRAWSLYNFHDFPPSNIYWGAMPAQASKLLALYFIVAFGSSMDIAAIQADTSQDLAYDSELVTVGLSNLLTSVAGVGFSGSYIFSQTLFSLKMSVDTPLMGILLAGAELGVFMMPGNVMTYLPNWYFGGLTAWIGQDILKDWLFIAAKRISGVEYALLLATFGLVMAAGLEVGIAGGIVLAALHFAYSYSRVTMTAFTVVPSRSGLVRTFNQRTVLDMFAARITAVSLSGYMFFGSSVHVVSKVVEVAASTLDTQPHFDPDALDAAAGGGRVARQAPLAGSLPSEAALSRQYDNVAALVDRRAGSVRAQQVSKVAMALAQSPRFLILDFRRLDGLDATAARSFVTLHNKLQHMGIQLIITHITARSAYVRQLLAAQGLVLRQPTSGGDRQAEAGSLCLWFPTLDAGCQFCEERFLEVAIAHGLCPPQAVRLTLAQVLQAHLELPRCILGAAVDYSAASARLARYTTRHPLLVGEELLSLGAAAEEVFIVESGTVICLVDYALASVSSRAQLPALPADMQPHHGQRTMKCGPGSLVGELDFFLQRPRSLVAVVDEGGSAWRFSRQAWEAMAAADPASLVLLQHIVLRSTSLSAAHAMEACSSQSH</sequence>
<gene>
    <name evidence="9" type="ORF">D9Q98_003173</name>
</gene>
<dbReference type="OrthoDB" id="409725at2759"/>
<evidence type="ECO:0000259" key="8">
    <source>
        <dbReference type="PROSITE" id="PS50801"/>
    </source>
</evidence>
<evidence type="ECO:0000313" key="9">
    <source>
        <dbReference type="EMBL" id="KAI3433355.1"/>
    </source>
</evidence>
<feature type="transmembrane region" description="Helical" evidence="6">
    <location>
        <begin position="257"/>
        <end position="280"/>
    </location>
</feature>
<dbReference type="PANTHER" id="PTHR43310:SF2">
    <property type="entry name" value="SLC26A_SULP TRANSPORTER DOMAIN-CONTAINING PROTEIN"/>
    <property type="match status" value="1"/>
</dbReference>
<dbReference type="PANTHER" id="PTHR43310">
    <property type="entry name" value="SULFATE TRANSPORTER YBAR-RELATED"/>
    <property type="match status" value="1"/>
</dbReference>
<feature type="compositionally biased region" description="Basic and acidic residues" evidence="5">
    <location>
        <begin position="71"/>
        <end position="80"/>
    </location>
</feature>
<dbReference type="PROSITE" id="PS50801">
    <property type="entry name" value="STAS"/>
    <property type="match status" value="1"/>
</dbReference>
<dbReference type="InterPro" id="IPR000595">
    <property type="entry name" value="cNMP-bd_dom"/>
</dbReference>
<feature type="transmembrane region" description="Helical" evidence="6">
    <location>
        <begin position="158"/>
        <end position="181"/>
    </location>
</feature>
<feature type="domain" description="Cyclic nucleotide-binding" evidence="7">
    <location>
        <begin position="870"/>
        <end position="966"/>
    </location>
</feature>
<dbReference type="Gene3D" id="3.30.750.24">
    <property type="entry name" value="STAS domain"/>
    <property type="match status" value="1"/>
</dbReference>
<dbReference type="InterPro" id="IPR002645">
    <property type="entry name" value="STAS_dom"/>
</dbReference>
<proteinExistence type="predicted"/>
<feature type="transmembrane region" description="Helical" evidence="6">
    <location>
        <begin position="327"/>
        <end position="346"/>
    </location>
</feature>
<feature type="transmembrane region" description="Helical" evidence="6">
    <location>
        <begin position="554"/>
        <end position="584"/>
    </location>
</feature>
<feature type="region of interest" description="Disordered" evidence="5">
    <location>
        <begin position="1"/>
        <end position="83"/>
    </location>
</feature>
<dbReference type="EMBL" id="SIDB01000004">
    <property type="protein sequence ID" value="KAI3433355.1"/>
    <property type="molecule type" value="Genomic_DNA"/>
</dbReference>
<dbReference type="PROSITE" id="PS50042">
    <property type="entry name" value="CNMP_BINDING_3"/>
    <property type="match status" value="1"/>
</dbReference>
<dbReference type="GO" id="GO:0016020">
    <property type="term" value="C:membrane"/>
    <property type="evidence" value="ECO:0007669"/>
    <property type="project" value="UniProtKB-SubCell"/>
</dbReference>
<protein>
    <recommendedName>
        <fullName evidence="11">Sulfate transporter</fullName>
    </recommendedName>
</protein>
<evidence type="ECO:0000256" key="6">
    <source>
        <dbReference type="SAM" id="Phobius"/>
    </source>
</evidence>
<dbReference type="InterPro" id="IPR018490">
    <property type="entry name" value="cNMP-bd_dom_sf"/>
</dbReference>
<dbReference type="InterPro" id="IPR052706">
    <property type="entry name" value="Membrane-Transporter-like"/>
</dbReference>
<feature type="compositionally biased region" description="Low complexity" evidence="5">
    <location>
        <begin position="30"/>
        <end position="49"/>
    </location>
</feature>
<dbReference type="SUPFAM" id="SSF51206">
    <property type="entry name" value="cAMP-binding domain-like"/>
    <property type="match status" value="1"/>
</dbReference>
<organism evidence="9 10">
    <name type="scientific">Chlorella vulgaris</name>
    <name type="common">Green alga</name>
    <dbReference type="NCBI Taxonomy" id="3077"/>
    <lineage>
        <taxon>Eukaryota</taxon>
        <taxon>Viridiplantae</taxon>
        <taxon>Chlorophyta</taxon>
        <taxon>core chlorophytes</taxon>
        <taxon>Trebouxiophyceae</taxon>
        <taxon>Chlorellales</taxon>
        <taxon>Chlorellaceae</taxon>
        <taxon>Chlorella clade</taxon>
        <taxon>Chlorella</taxon>
    </lineage>
</organism>